<name>A0A9P4QB08_9PEZI</name>
<evidence type="ECO:0000313" key="4">
    <source>
        <dbReference type="Proteomes" id="UP000799441"/>
    </source>
</evidence>
<feature type="region of interest" description="Disordered" evidence="1">
    <location>
        <begin position="612"/>
        <end position="641"/>
    </location>
</feature>
<gene>
    <name evidence="3" type="ORF">K431DRAFT_282564</name>
</gene>
<comment type="caution">
    <text evidence="3">The sequence shown here is derived from an EMBL/GenBank/DDBJ whole genome shotgun (WGS) entry which is preliminary data.</text>
</comment>
<evidence type="ECO:0000313" key="3">
    <source>
        <dbReference type="EMBL" id="KAF2723872.1"/>
    </source>
</evidence>
<feature type="compositionally biased region" description="Polar residues" evidence="1">
    <location>
        <begin position="582"/>
        <end position="595"/>
    </location>
</feature>
<keyword evidence="2" id="KW-0812">Transmembrane</keyword>
<dbReference type="InterPro" id="IPR002885">
    <property type="entry name" value="PPR_rpt"/>
</dbReference>
<keyword evidence="4" id="KW-1185">Reference proteome</keyword>
<feature type="region of interest" description="Disordered" evidence="1">
    <location>
        <begin position="574"/>
        <end position="595"/>
    </location>
</feature>
<evidence type="ECO:0000256" key="2">
    <source>
        <dbReference type="SAM" id="Phobius"/>
    </source>
</evidence>
<reference evidence="3" key="1">
    <citation type="journal article" date="2020" name="Stud. Mycol.">
        <title>101 Dothideomycetes genomes: a test case for predicting lifestyles and emergence of pathogens.</title>
        <authorList>
            <person name="Haridas S."/>
            <person name="Albert R."/>
            <person name="Binder M."/>
            <person name="Bloem J."/>
            <person name="Labutti K."/>
            <person name="Salamov A."/>
            <person name="Andreopoulos B."/>
            <person name="Baker S."/>
            <person name="Barry K."/>
            <person name="Bills G."/>
            <person name="Bluhm B."/>
            <person name="Cannon C."/>
            <person name="Castanera R."/>
            <person name="Culley D."/>
            <person name="Daum C."/>
            <person name="Ezra D."/>
            <person name="Gonzalez J."/>
            <person name="Henrissat B."/>
            <person name="Kuo A."/>
            <person name="Liang C."/>
            <person name="Lipzen A."/>
            <person name="Lutzoni F."/>
            <person name="Magnuson J."/>
            <person name="Mondo S."/>
            <person name="Nolan M."/>
            <person name="Ohm R."/>
            <person name="Pangilinan J."/>
            <person name="Park H.-J."/>
            <person name="Ramirez L."/>
            <person name="Alfaro M."/>
            <person name="Sun H."/>
            <person name="Tritt A."/>
            <person name="Yoshinaga Y."/>
            <person name="Zwiers L.-H."/>
            <person name="Turgeon B."/>
            <person name="Goodwin S."/>
            <person name="Spatafora J."/>
            <person name="Crous P."/>
            <person name="Grigoriev I."/>
        </authorList>
    </citation>
    <scope>NUCLEOTIDE SEQUENCE</scope>
    <source>
        <strain evidence="3">CBS 116435</strain>
    </source>
</reference>
<keyword evidence="2" id="KW-0472">Membrane</keyword>
<feature type="transmembrane region" description="Helical" evidence="2">
    <location>
        <begin position="20"/>
        <end position="41"/>
    </location>
</feature>
<evidence type="ECO:0000256" key="1">
    <source>
        <dbReference type="SAM" id="MobiDB-lite"/>
    </source>
</evidence>
<keyword evidence="2" id="KW-1133">Transmembrane helix</keyword>
<organism evidence="3 4">
    <name type="scientific">Polychaeton citri CBS 116435</name>
    <dbReference type="NCBI Taxonomy" id="1314669"/>
    <lineage>
        <taxon>Eukaryota</taxon>
        <taxon>Fungi</taxon>
        <taxon>Dikarya</taxon>
        <taxon>Ascomycota</taxon>
        <taxon>Pezizomycotina</taxon>
        <taxon>Dothideomycetes</taxon>
        <taxon>Dothideomycetidae</taxon>
        <taxon>Capnodiales</taxon>
        <taxon>Capnodiaceae</taxon>
        <taxon>Polychaeton</taxon>
    </lineage>
</organism>
<dbReference type="EMBL" id="MU003774">
    <property type="protein sequence ID" value="KAF2723872.1"/>
    <property type="molecule type" value="Genomic_DNA"/>
</dbReference>
<evidence type="ECO:0008006" key="5">
    <source>
        <dbReference type="Google" id="ProtNLM"/>
    </source>
</evidence>
<dbReference type="Pfam" id="PF13812">
    <property type="entry name" value="PPR_3"/>
    <property type="match status" value="1"/>
</dbReference>
<accession>A0A9P4QB08</accession>
<protein>
    <recommendedName>
        <fullName evidence="5">Pentatricopeptide repeat protein</fullName>
    </recommendedName>
</protein>
<proteinExistence type="predicted"/>
<dbReference type="OrthoDB" id="185373at2759"/>
<sequence length="684" mass="76712">MANANGVSRRTASNVTRTMGSGFVSSGTFVYSGIIAAAAAYDARIKNQRRDKWDSAIAEMRQELECDQKRIDERRQVLSAEMDAMDLKIEEDGIEEENGHSLEECSPVSYDVQEETAEGYRYSTDLAETNNEPYDPFEDIQPRSEPARWPANTYGPVNTRNVAPESLYATTDSKQRAAKRRWTRKKIENMNIQISLLQVRLVLLLHERGWLKEAVAAVPHAYGAYLKQPTSVFVGACEEITSKGKSLSLYDHQLSGYNREADSSILCDYHQDAFGHFHDINFDLNESLQQLFSLHFRQQLAMPALIAKITQNLTISTAPPNVETFNILLAGFSRVREHEANSYVIRAIRYSKIRPNEVTLNRILSHYVDTSDPKGWGIWIGRLRGKYGGVMLARPDVSVNEASEGRLVKVESPSGTKVIQNPYPTPMVLTAVINGALKFLGFETCMEVYKEFREQGYGLSSEGLLSLLNACVSRRDWDTSASILGQIERLESEDYMSLPLKDAPVPRISLNVFAGMLQACRDSSERGLFTRILRYAQLHGHDRQQILDAVRQQKMEVAKDDAAAGNDIEPLHAGKESREVGQASSSPAPLFNSKQTGGEQVFSHLESATHNLASNRTLEKRRSNILGDDTERPRGIDGEQSDASVIRYMHHRTMTREELDGLLPASEHLEGYEMVERPMAIDNG</sequence>
<dbReference type="Proteomes" id="UP000799441">
    <property type="component" value="Unassembled WGS sequence"/>
</dbReference>
<dbReference type="AlphaFoldDB" id="A0A9P4QB08"/>